<accession>A0A4Y7IB41</accession>
<feature type="compositionally biased region" description="Basic and acidic residues" evidence="1">
    <location>
        <begin position="202"/>
        <end position="214"/>
    </location>
</feature>
<dbReference type="InterPro" id="IPR008271">
    <property type="entry name" value="Ser/Thr_kinase_AS"/>
</dbReference>
<dbReference type="Pfam" id="PF00069">
    <property type="entry name" value="Pkinase"/>
    <property type="match status" value="1"/>
</dbReference>
<feature type="region of interest" description="Disordered" evidence="1">
    <location>
        <begin position="650"/>
        <end position="715"/>
    </location>
</feature>
<evidence type="ECO:0000256" key="1">
    <source>
        <dbReference type="SAM" id="MobiDB-lite"/>
    </source>
</evidence>
<proteinExistence type="predicted"/>
<sequence length="715" mass="80498">MTVELRVVKKGNEQNKMKEKKTVLVGIRIDKLGRELLNWALVKVAEPGDQVVALHVSRNFDVSAADNLLLEDYLEVYKGLCNEKKIVLRGEVCNGCSVRDVLVREAKVFDAGTVVLGVSRRRHALSSSVYVAKYCYKNLPSNTSVLAVHNGKIVYERGLTTRPPGMKWDRRPSIYPFQLLSLNETQSPKLSEISEDGSGESENTKSDNFRFSNEDREELCSSSMSGSDGIKHGSVHLDQLFREEPFSPVTVNETPELKPGWPLLRCATSLNQNNNHKESQGARKMSVVQWVMSLPNRSLPETPTSYDSDKSDNQFVREYENALSNKNLEAWGELPKEMDLLVRTNSSNCKWFSHKELSNATSQFSTENLIGKGGCSRVYKGILSDRKLVAVKVLKVSKESWKDFVLEIDIISSLKHKNITPLIGVCINNNDLVLVYDFFSKGSLEQYLHEKRGKNGMSWDLRLKVAIGIAEAINYLHNECARPVIHRDIKSSNVLLSRNFQPQLSDFGLALWTPRTSAEAHFDVVGTFGYLAPEYFMYGKVTEKIDVYSFGVLLLELLSGRKPISDKTPKGQESLVMWAKPMLESGDIAGIMDPDLIGKYNEAQMERMVLAVTLCITRTARLRPEMSQVVKLLKGEIDVEEWSNSHGNELKDLEYREEEGDEAYPDSSAESHLSVALFGMDDDDTTTSPSSIEQSERRSLDSYLKGRWSRSSSFN</sequence>
<dbReference type="OMA" id="CRWFSHE"/>
<dbReference type="Gramene" id="RZC44942">
    <property type="protein sequence ID" value="RZC44942"/>
    <property type="gene ID" value="C5167_037890"/>
</dbReference>
<dbReference type="InterPro" id="IPR046958">
    <property type="entry name" value="RBK1/2/STUNTED"/>
</dbReference>
<gene>
    <name evidence="3" type="ORF">C5167_037890</name>
</gene>
<dbReference type="GO" id="GO:0005524">
    <property type="term" value="F:ATP binding"/>
    <property type="evidence" value="ECO:0007669"/>
    <property type="project" value="InterPro"/>
</dbReference>
<dbReference type="Proteomes" id="UP000316621">
    <property type="component" value="Chromosome 1"/>
</dbReference>
<dbReference type="InterPro" id="IPR011009">
    <property type="entry name" value="Kinase-like_dom_sf"/>
</dbReference>
<dbReference type="Gene3D" id="1.10.510.10">
    <property type="entry name" value="Transferase(Phosphotransferase) domain 1"/>
    <property type="match status" value="1"/>
</dbReference>
<dbReference type="SUPFAM" id="SSF56112">
    <property type="entry name" value="Protein kinase-like (PK-like)"/>
    <property type="match status" value="1"/>
</dbReference>
<dbReference type="SMART" id="SM00220">
    <property type="entry name" value="S_TKc"/>
    <property type="match status" value="1"/>
</dbReference>
<protein>
    <recommendedName>
        <fullName evidence="2">Protein kinase domain-containing protein</fullName>
    </recommendedName>
</protein>
<dbReference type="GO" id="GO:0004672">
    <property type="term" value="F:protein kinase activity"/>
    <property type="evidence" value="ECO:0007669"/>
    <property type="project" value="InterPro"/>
</dbReference>
<evidence type="ECO:0000313" key="4">
    <source>
        <dbReference type="Proteomes" id="UP000316621"/>
    </source>
</evidence>
<dbReference type="PANTHER" id="PTHR47987">
    <property type="entry name" value="OS08G0249100 PROTEIN"/>
    <property type="match status" value="1"/>
</dbReference>
<dbReference type="PROSITE" id="PS00108">
    <property type="entry name" value="PROTEIN_KINASE_ST"/>
    <property type="match status" value="1"/>
</dbReference>
<dbReference type="AlphaFoldDB" id="A0A4Y7IB41"/>
<dbReference type="STRING" id="3469.A0A4Y7IB41"/>
<dbReference type="EMBL" id="CM010715">
    <property type="protein sequence ID" value="RZC44942.1"/>
    <property type="molecule type" value="Genomic_DNA"/>
</dbReference>
<feature type="region of interest" description="Disordered" evidence="1">
    <location>
        <begin position="187"/>
        <end position="227"/>
    </location>
</feature>
<dbReference type="OrthoDB" id="654677at2759"/>
<organism evidence="3 4">
    <name type="scientific">Papaver somniferum</name>
    <name type="common">Opium poppy</name>
    <dbReference type="NCBI Taxonomy" id="3469"/>
    <lineage>
        <taxon>Eukaryota</taxon>
        <taxon>Viridiplantae</taxon>
        <taxon>Streptophyta</taxon>
        <taxon>Embryophyta</taxon>
        <taxon>Tracheophyta</taxon>
        <taxon>Spermatophyta</taxon>
        <taxon>Magnoliopsida</taxon>
        <taxon>Ranunculales</taxon>
        <taxon>Papaveraceae</taxon>
        <taxon>Papaveroideae</taxon>
        <taxon>Papaver</taxon>
    </lineage>
</organism>
<dbReference type="InterPro" id="IPR000719">
    <property type="entry name" value="Prot_kinase_dom"/>
</dbReference>
<dbReference type="Gene3D" id="3.40.50.12370">
    <property type="match status" value="1"/>
</dbReference>
<feature type="domain" description="Protein kinase" evidence="2">
    <location>
        <begin position="364"/>
        <end position="643"/>
    </location>
</feature>
<reference evidence="3 4" key="1">
    <citation type="journal article" date="2018" name="Science">
        <title>The opium poppy genome and morphinan production.</title>
        <authorList>
            <person name="Guo L."/>
            <person name="Winzer T."/>
            <person name="Yang X."/>
            <person name="Li Y."/>
            <person name="Ning Z."/>
            <person name="He Z."/>
            <person name="Teodor R."/>
            <person name="Lu Y."/>
            <person name="Bowser T.A."/>
            <person name="Graham I.A."/>
            <person name="Ye K."/>
        </authorList>
    </citation>
    <scope>NUCLEOTIDE SEQUENCE [LARGE SCALE GENOMIC DNA]</scope>
    <source>
        <strain evidence="4">cv. HN1</strain>
        <tissue evidence="3">Leaves</tissue>
    </source>
</reference>
<dbReference type="FunFam" id="3.30.200.20:FF:000268">
    <property type="entry name" value="probable receptor-like serine/threonine-protein kinase At5g57670"/>
    <property type="match status" value="1"/>
</dbReference>
<dbReference type="PROSITE" id="PS50011">
    <property type="entry name" value="PROTEIN_KINASE_DOM"/>
    <property type="match status" value="1"/>
</dbReference>
<evidence type="ECO:0000259" key="2">
    <source>
        <dbReference type="PROSITE" id="PS50011"/>
    </source>
</evidence>
<name>A0A4Y7IB41_PAPSO</name>
<dbReference type="FunFam" id="1.10.510.10:FF:000284">
    <property type="entry name" value="Putative receptor-like serine/threonine-protein kinase"/>
    <property type="match status" value="1"/>
</dbReference>
<dbReference type="SUPFAM" id="SSF52402">
    <property type="entry name" value="Adenine nucleotide alpha hydrolases-like"/>
    <property type="match status" value="1"/>
</dbReference>
<dbReference type="PANTHER" id="PTHR47987:SF11">
    <property type="entry name" value="RECEPTOR-LIKE CYTOSOLIC SERINE_THREONINE-PROTEIN KINASE RBK1 ISOFORM X1"/>
    <property type="match status" value="1"/>
</dbReference>
<feature type="compositionally biased region" description="Acidic residues" evidence="1">
    <location>
        <begin position="655"/>
        <end position="664"/>
    </location>
</feature>
<dbReference type="CDD" id="cd00293">
    <property type="entry name" value="USP-like"/>
    <property type="match status" value="1"/>
</dbReference>
<keyword evidence="4" id="KW-1185">Reference proteome</keyword>
<dbReference type="Gene3D" id="3.30.200.20">
    <property type="entry name" value="Phosphorylase Kinase, domain 1"/>
    <property type="match status" value="1"/>
</dbReference>
<evidence type="ECO:0000313" key="3">
    <source>
        <dbReference type="EMBL" id="RZC44942.1"/>
    </source>
</evidence>